<evidence type="ECO:0000313" key="2">
    <source>
        <dbReference type="EMBL" id="KAF7359049.1"/>
    </source>
</evidence>
<evidence type="ECO:0000313" key="3">
    <source>
        <dbReference type="Proteomes" id="UP000623467"/>
    </source>
</evidence>
<gene>
    <name evidence="2" type="ORF">MSAN_01245800</name>
</gene>
<reference evidence="2" key="1">
    <citation type="submission" date="2020-05" db="EMBL/GenBank/DDBJ databases">
        <title>Mycena genomes resolve the evolution of fungal bioluminescence.</title>
        <authorList>
            <person name="Tsai I.J."/>
        </authorList>
    </citation>
    <scope>NUCLEOTIDE SEQUENCE</scope>
    <source>
        <strain evidence="2">160909Yilan</strain>
    </source>
</reference>
<protein>
    <submittedName>
        <fullName evidence="2">Uncharacterized protein</fullName>
    </submittedName>
</protein>
<dbReference type="EMBL" id="JACAZH010000009">
    <property type="protein sequence ID" value="KAF7359049.1"/>
    <property type="molecule type" value="Genomic_DNA"/>
</dbReference>
<keyword evidence="3" id="KW-1185">Reference proteome</keyword>
<organism evidence="2 3">
    <name type="scientific">Mycena sanguinolenta</name>
    <dbReference type="NCBI Taxonomy" id="230812"/>
    <lineage>
        <taxon>Eukaryota</taxon>
        <taxon>Fungi</taxon>
        <taxon>Dikarya</taxon>
        <taxon>Basidiomycota</taxon>
        <taxon>Agaricomycotina</taxon>
        <taxon>Agaricomycetes</taxon>
        <taxon>Agaricomycetidae</taxon>
        <taxon>Agaricales</taxon>
        <taxon>Marasmiineae</taxon>
        <taxon>Mycenaceae</taxon>
        <taxon>Mycena</taxon>
    </lineage>
</organism>
<comment type="caution">
    <text evidence="2">The sequence shown here is derived from an EMBL/GenBank/DDBJ whole genome shotgun (WGS) entry which is preliminary data.</text>
</comment>
<dbReference type="Proteomes" id="UP000623467">
    <property type="component" value="Unassembled WGS sequence"/>
</dbReference>
<accession>A0A8H7D1Y5</accession>
<feature type="region of interest" description="Disordered" evidence="1">
    <location>
        <begin position="31"/>
        <end position="62"/>
    </location>
</feature>
<evidence type="ECO:0000256" key="1">
    <source>
        <dbReference type="SAM" id="MobiDB-lite"/>
    </source>
</evidence>
<feature type="compositionally biased region" description="Basic and acidic residues" evidence="1">
    <location>
        <begin position="31"/>
        <end position="40"/>
    </location>
</feature>
<dbReference type="OrthoDB" id="2620452at2759"/>
<name>A0A8H7D1Y5_9AGAR</name>
<sequence>MKAGGKGKQPKRFLDQSAALSLASSIAGIQEKKSQTRAEKNQLAQVGQSRSERPSRLSKSKAALKETKALIAAQRSKTLRLRCDPGKASHLLDSLWELLNCGDIIMASILFGLTSPLSI</sequence>
<proteinExistence type="predicted"/>
<dbReference type="AlphaFoldDB" id="A0A8H7D1Y5"/>